<dbReference type="EC" id="3.6.1.-" evidence="5"/>
<evidence type="ECO:0000259" key="3">
    <source>
        <dbReference type="PROSITE" id="PS51192"/>
    </source>
</evidence>
<dbReference type="PANTHER" id="PTHR47962">
    <property type="entry name" value="ATP-DEPENDENT HELICASE LHR-RELATED-RELATED"/>
    <property type="match status" value="1"/>
</dbReference>
<keyword evidence="5" id="KW-0347">Helicase</keyword>
<dbReference type="GO" id="GO:0005524">
    <property type="term" value="F:ATP binding"/>
    <property type="evidence" value="ECO:0007669"/>
    <property type="project" value="UniProtKB-KW"/>
</dbReference>
<dbReference type="GO" id="GO:0004386">
    <property type="term" value="F:helicase activity"/>
    <property type="evidence" value="ECO:0007669"/>
    <property type="project" value="UniProtKB-KW"/>
</dbReference>
<dbReference type="GO" id="GO:0016887">
    <property type="term" value="F:ATP hydrolysis activity"/>
    <property type="evidence" value="ECO:0007669"/>
    <property type="project" value="TreeGrafter"/>
</dbReference>
<dbReference type="SMART" id="SM00382">
    <property type="entry name" value="AAA"/>
    <property type="match status" value="1"/>
</dbReference>
<dbReference type="InterPro" id="IPR011545">
    <property type="entry name" value="DEAD/DEAH_box_helicase_dom"/>
</dbReference>
<keyword evidence="2" id="KW-0067">ATP-binding</keyword>
<evidence type="ECO:0000313" key="5">
    <source>
        <dbReference type="EMBL" id="VAW09429.1"/>
    </source>
</evidence>
<evidence type="ECO:0000259" key="4">
    <source>
        <dbReference type="PROSITE" id="PS51194"/>
    </source>
</evidence>
<keyword evidence="5" id="KW-0378">Hydrolase</keyword>
<organism evidence="5">
    <name type="scientific">hydrothermal vent metagenome</name>
    <dbReference type="NCBI Taxonomy" id="652676"/>
    <lineage>
        <taxon>unclassified sequences</taxon>
        <taxon>metagenomes</taxon>
        <taxon>ecological metagenomes</taxon>
    </lineage>
</organism>
<dbReference type="InterPro" id="IPR052511">
    <property type="entry name" value="ATP-dep_Helicase"/>
</dbReference>
<dbReference type="SUPFAM" id="SSF52540">
    <property type="entry name" value="P-loop containing nucleoside triphosphate hydrolases"/>
    <property type="match status" value="1"/>
</dbReference>
<dbReference type="Pfam" id="PF00270">
    <property type="entry name" value="DEAD"/>
    <property type="match status" value="1"/>
</dbReference>
<sequence length="558" mass="60318">MTVLSQFSPATRGWFDQSFPAPTPAQTRGWAAIGRGENTLIHAPTGSGKTLAAFLSAIDGLINSPVPDRNRRCRVLYISPMKALAYDIEKNLDIPLSGIERFAHHHDLAFTPITTAMRTGDTPARERQAMLRNPPDILITTPESLYLMLTSKAREILTTVQTVIVDEVHAIASSKRGSHLALTLERLENITDVSPQRIGLSATQRPLQSIAEFLGGGTDHSGTWIPRPVTIVDAPSDKVLDISVQVPVIDLARPETTPLAGDAAPDLLPGQRRSVWPALYPRLLNLIRSHTTTLLFVNSRGLAERLSAEINRLADEEITRAHHGSVSREQRVIIEQQLKSGSLRAVVATSTLELGIDIAAIDLVVLVGSPPSVASGLQRVGRAGHQVGAPSVARVFPKHRGDLLESAVVTHRMLAGAIETTTIPQHPLDVLAQQIVAMVASETLTVEDLATTIRRAGPYRDLPESLLHATLDMVSGRFPSDDFAGFRPRIIWDRATGLLTARGNAQLLAVTNAGTIPDRGLFPVMLIGGGKVGELDEEMVFESRPGDVFVLGASSWKI</sequence>
<dbReference type="CDD" id="cd17922">
    <property type="entry name" value="DEXHc_LHR-like"/>
    <property type="match status" value="1"/>
</dbReference>
<dbReference type="EMBL" id="UOEK01000578">
    <property type="protein sequence ID" value="VAW09429.1"/>
    <property type="molecule type" value="Genomic_DNA"/>
</dbReference>
<dbReference type="PROSITE" id="PS51194">
    <property type="entry name" value="HELICASE_CTER"/>
    <property type="match status" value="1"/>
</dbReference>
<keyword evidence="1" id="KW-0547">Nucleotide-binding</keyword>
<dbReference type="InterPro" id="IPR045628">
    <property type="entry name" value="Lhr_WH_dom"/>
</dbReference>
<gene>
    <name evidence="5" type="ORF">MNBD_ACTINO02-1378</name>
</gene>
<dbReference type="Gene3D" id="3.40.50.300">
    <property type="entry name" value="P-loop containing nucleotide triphosphate hydrolases"/>
    <property type="match status" value="2"/>
</dbReference>
<dbReference type="GO" id="GO:0003677">
    <property type="term" value="F:DNA binding"/>
    <property type="evidence" value="ECO:0007669"/>
    <property type="project" value="TreeGrafter"/>
</dbReference>
<dbReference type="SMART" id="SM00487">
    <property type="entry name" value="DEXDc"/>
    <property type="match status" value="1"/>
</dbReference>
<dbReference type="InterPro" id="IPR001650">
    <property type="entry name" value="Helicase_C-like"/>
</dbReference>
<dbReference type="InterPro" id="IPR014001">
    <property type="entry name" value="Helicase_ATP-bd"/>
</dbReference>
<dbReference type="InterPro" id="IPR027417">
    <property type="entry name" value="P-loop_NTPase"/>
</dbReference>
<feature type="domain" description="Helicase C-terminal" evidence="4">
    <location>
        <begin position="279"/>
        <end position="431"/>
    </location>
</feature>
<evidence type="ECO:0000256" key="1">
    <source>
        <dbReference type="ARBA" id="ARBA00022741"/>
    </source>
</evidence>
<accession>A0A3B0TBF8</accession>
<dbReference type="CDD" id="cd18796">
    <property type="entry name" value="SF2_C_LHR"/>
    <property type="match status" value="1"/>
</dbReference>
<dbReference type="Pfam" id="PF00271">
    <property type="entry name" value="Helicase_C"/>
    <property type="match status" value="1"/>
</dbReference>
<dbReference type="PROSITE" id="PS51192">
    <property type="entry name" value="HELICASE_ATP_BIND_1"/>
    <property type="match status" value="1"/>
</dbReference>
<dbReference type="PANTHER" id="PTHR47962:SF5">
    <property type="entry name" value="ATP-DEPENDENT HELICASE LHR-RELATED"/>
    <property type="match status" value="1"/>
</dbReference>
<protein>
    <submittedName>
        <fullName evidence="5">Probable ATP-dependent helicase lhr</fullName>
        <ecNumber evidence="5">3.6.1.-</ecNumber>
    </submittedName>
</protein>
<feature type="non-terminal residue" evidence="5">
    <location>
        <position position="558"/>
    </location>
</feature>
<name>A0A3B0TBF8_9ZZZZ</name>
<evidence type="ECO:0000256" key="2">
    <source>
        <dbReference type="ARBA" id="ARBA00022840"/>
    </source>
</evidence>
<reference evidence="5" key="1">
    <citation type="submission" date="2018-06" db="EMBL/GenBank/DDBJ databases">
        <authorList>
            <person name="Zhirakovskaya E."/>
        </authorList>
    </citation>
    <scope>NUCLEOTIDE SEQUENCE</scope>
</reference>
<feature type="domain" description="Helicase ATP-binding" evidence="3">
    <location>
        <begin position="30"/>
        <end position="222"/>
    </location>
</feature>
<dbReference type="SMART" id="SM00490">
    <property type="entry name" value="HELICc"/>
    <property type="match status" value="1"/>
</dbReference>
<dbReference type="AlphaFoldDB" id="A0A3B0TBF8"/>
<dbReference type="InterPro" id="IPR003593">
    <property type="entry name" value="AAA+_ATPase"/>
</dbReference>
<proteinExistence type="predicted"/>
<dbReference type="Pfam" id="PF19306">
    <property type="entry name" value="WHD_Lhr"/>
    <property type="match status" value="1"/>
</dbReference>